<dbReference type="Gene3D" id="2.60.40.10">
    <property type="entry name" value="Immunoglobulins"/>
    <property type="match status" value="1"/>
</dbReference>
<dbReference type="InterPro" id="IPR011933">
    <property type="entry name" value="Double_TM_dom"/>
</dbReference>
<keyword evidence="1" id="KW-0472">Membrane</keyword>
<evidence type="ECO:0000259" key="3">
    <source>
        <dbReference type="Pfam" id="PF13519"/>
    </source>
</evidence>
<keyword evidence="1" id="KW-0812">Transmembrane</keyword>
<feature type="domain" description="Aerotolerance regulator N-terminal" evidence="2">
    <location>
        <begin position="5"/>
        <end position="80"/>
    </location>
</feature>
<dbReference type="SUPFAM" id="SSF52317">
    <property type="entry name" value="Class I glutamine amidotransferase-like"/>
    <property type="match status" value="1"/>
</dbReference>
<dbReference type="Gene3D" id="3.40.50.410">
    <property type="entry name" value="von Willebrand factor, type A domain"/>
    <property type="match status" value="1"/>
</dbReference>
<feature type="domain" description="VWFA" evidence="3">
    <location>
        <begin position="98"/>
        <end position="204"/>
    </location>
</feature>
<dbReference type="InterPro" id="IPR013783">
    <property type="entry name" value="Ig-like_fold"/>
</dbReference>
<accession>A0A0F9W1I6</accession>
<evidence type="ECO:0000313" key="4">
    <source>
        <dbReference type="EMBL" id="KKO11176.1"/>
    </source>
</evidence>
<dbReference type="Gene3D" id="3.40.50.880">
    <property type="match status" value="1"/>
</dbReference>
<evidence type="ECO:0000256" key="1">
    <source>
        <dbReference type="SAM" id="Phobius"/>
    </source>
</evidence>
<dbReference type="SUPFAM" id="SSF53300">
    <property type="entry name" value="vWA-like"/>
    <property type="match status" value="1"/>
</dbReference>
<dbReference type="InterPro" id="IPR024163">
    <property type="entry name" value="Aerotolerance_reg_N"/>
</dbReference>
<evidence type="ECO:0000259" key="2">
    <source>
        <dbReference type="Pfam" id="PF07584"/>
    </source>
</evidence>
<gene>
    <name evidence="4" type="ORF">LCGC14_0016520</name>
</gene>
<name>A0A0F9W1I6_9ZZZZ</name>
<evidence type="ECO:0008006" key="5">
    <source>
        <dbReference type="Google" id="ProtNLM"/>
    </source>
</evidence>
<keyword evidence="1" id="KW-1133">Transmembrane helix</keyword>
<reference evidence="4" key="1">
    <citation type="journal article" date="2015" name="Nature">
        <title>Complex archaea that bridge the gap between prokaryotes and eukaryotes.</title>
        <authorList>
            <person name="Spang A."/>
            <person name="Saw J.H."/>
            <person name="Jorgensen S.L."/>
            <person name="Zaremba-Niedzwiedzka K."/>
            <person name="Martijn J."/>
            <person name="Lind A.E."/>
            <person name="van Eijk R."/>
            <person name="Schleper C."/>
            <person name="Guy L."/>
            <person name="Ettema T.J."/>
        </authorList>
    </citation>
    <scope>NUCLEOTIDE SEQUENCE</scope>
</reference>
<dbReference type="NCBIfam" id="TIGR02226">
    <property type="entry name" value="two_anch"/>
    <property type="match status" value="1"/>
</dbReference>
<feature type="transmembrane region" description="Helical" evidence="1">
    <location>
        <begin position="684"/>
        <end position="706"/>
    </location>
</feature>
<comment type="caution">
    <text evidence="4">The sequence shown here is derived from an EMBL/GenBank/DDBJ whole genome shotgun (WGS) entry which is preliminary data.</text>
</comment>
<protein>
    <recommendedName>
        <fullName evidence="5">VWFA domain-containing protein</fullName>
    </recommendedName>
</protein>
<dbReference type="InterPro" id="IPR029062">
    <property type="entry name" value="Class_I_gatase-like"/>
</dbReference>
<organism evidence="4">
    <name type="scientific">marine sediment metagenome</name>
    <dbReference type="NCBI Taxonomy" id="412755"/>
    <lineage>
        <taxon>unclassified sequences</taxon>
        <taxon>metagenomes</taxon>
        <taxon>ecological metagenomes</taxon>
    </lineage>
</organism>
<proteinExistence type="predicted"/>
<dbReference type="PANTHER" id="PTHR37464:SF1">
    <property type="entry name" value="BLL2463 PROTEIN"/>
    <property type="match status" value="1"/>
</dbReference>
<dbReference type="Pfam" id="PF07584">
    <property type="entry name" value="BatA"/>
    <property type="match status" value="1"/>
</dbReference>
<feature type="transmembrane region" description="Helical" evidence="1">
    <location>
        <begin position="6"/>
        <end position="28"/>
    </location>
</feature>
<dbReference type="PANTHER" id="PTHR37464">
    <property type="entry name" value="BLL2463 PROTEIN"/>
    <property type="match status" value="1"/>
</dbReference>
<feature type="transmembrane region" description="Helical" evidence="1">
    <location>
        <begin position="60"/>
        <end position="78"/>
    </location>
</feature>
<dbReference type="EMBL" id="LAZR01000003">
    <property type="protein sequence ID" value="KKO11176.1"/>
    <property type="molecule type" value="Genomic_DNA"/>
</dbReference>
<dbReference type="Pfam" id="PF13519">
    <property type="entry name" value="VWA_2"/>
    <property type="match status" value="1"/>
</dbReference>
<sequence>MLGAISLLSPWMLAGAGLMGLPILAHLLSRRARRRIVFPTTRLLLASRASTSRLFRLRRWLVLFLRCLAVAMIVAAFARPTWFRHRAHAAGADEAAAIVMIVDTSASMSARNEGTTVFHRLQALADRTLNSVQPGRDRLGLVIASARPRAVLPELTGEPGVIRRELKRLSPTQQRADFPAAIASAASLLRQHSGPRRLVILSDFQERNWSDLVLSERPGDVLPEDTVITLVPVGGEENDNVALSRPWSSPLRPLVGQPVNLRVQVSNYSPHQRTVSVQFRLDGADLDTRQVDLDPWVSTEINFQARLDRAGVHEAAFAIGRDQLVADNEAFLIVEATSRLQAVVIGDDPPNEPGTSSYFLIRALAPRGDEGDVIAVRHLDSSEVDYGRIADAEAVLVAQVGPLPKKALEALHAFLRRGGGVAVFCGEGPVAENLTRLARLETQTPLLPWTPTEARDLRAEGGVIHLAGDHWDEGVLPGFDADSREALQHVPIYYMWTGEKPQESARVVLRYTDGTPALACQAVGPGRLALCNFSPSLDCSEMGKYGGFVALVQTLFEYLRPSQEGQIIADVGRPLTILTRPSQDAGDDWQVFGPADKRCAAEILTDGPLRFVHVARPDEAGFYRIRRGETPVTSAAVNVHHDESDLRRMQMAVLQATLTGGQSVMTVEDANRSDAILEFRGRPLWHLFLLGGLIAIGLELVVLAVWKQ</sequence>
<dbReference type="InterPro" id="IPR002035">
    <property type="entry name" value="VWF_A"/>
</dbReference>
<dbReference type="AlphaFoldDB" id="A0A0F9W1I6"/>
<dbReference type="InterPro" id="IPR036465">
    <property type="entry name" value="vWFA_dom_sf"/>
</dbReference>